<sequence>MVSKKSYRKFTKSLSGHVKRVLGIQEAVNGVPVTLTPTPPPPQIPEYVATECAVCRMSDAEIHTMVQCKHPVCYPCLMQFLINLVTDRSTGRFECPCCNESLHPNDFYQTVDKMIKDTEFHCLLPEDGLSYISSKFETEYLKSTLNKMLGVIWCPGVDCSYAVISFPGSKCPKAKCPIETCGTEFCTSCKCEWHSGMSCKNHKKLNNELEKTHIVKGQLEDFKMCPKCGVTINRVEDGTCNEVTCTICSTNFCWLCLKPAEKIHFTIYGRCPLYGNRKKAKWTAVVLPIGFSISAPIIFTVSAIFISGYLIFYRPFPTSKKYYFEHLEKRGKFKSACLSILRFFGYIPWMIITSGALITFGVPLSLGYFYYALSKTIIVSISEYVKSKRKPEDDSISIESTEPTQST</sequence>
<evidence type="ECO:0000256" key="1">
    <source>
        <dbReference type="ARBA" id="ARBA00001798"/>
    </source>
</evidence>
<evidence type="ECO:0000256" key="4">
    <source>
        <dbReference type="ARBA" id="ARBA00022723"/>
    </source>
</evidence>
<dbReference type="Pfam" id="PF22191">
    <property type="entry name" value="IBR_1"/>
    <property type="match status" value="1"/>
</dbReference>
<dbReference type="GO" id="GO:0008270">
    <property type="term" value="F:zinc ion binding"/>
    <property type="evidence" value="ECO:0007669"/>
    <property type="project" value="UniProtKB-KW"/>
</dbReference>
<evidence type="ECO:0000256" key="8">
    <source>
        <dbReference type="ARBA" id="ARBA00022833"/>
    </source>
</evidence>
<feature type="domain" description="RING-type" evidence="11">
    <location>
        <begin position="52"/>
        <end position="99"/>
    </location>
</feature>
<evidence type="ECO:0000256" key="3">
    <source>
        <dbReference type="ARBA" id="ARBA00022679"/>
    </source>
</evidence>
<dbReference type="Proteomes" id="UP000031668">
    <property type="component" value="Unassembled WGS sequence"/>
</dbReference>
<accession>A0A0C2JMK5</accession>
<keyword evidence="10" id="KW-1133">Transmembrane helix</keyword>
<dbReference type="SUPFAM" id="SSF57850">
    <property type="entry name" value="RING/U-box"/>
    <property type="match status" value="3"/>
</dbReference>
<keyword evidence="10" id="KW-0472">Membrane</keyword>
<keyword evidence="10" id="KW-0812">Transmembrane</keyword>
<dbReference type="GO" id="GO:0061630">
    <property type="term" value="F:ubiquitin protein ligase activity"/>
    <property type="evidence" value="ECO:0007669"/>
    <property type="project" value="UniProtKB-EC"/>
</dbReference>
<keyword evidence="7" id="KW-0833">Ubl conjugation pathway</keyword>
<keyword evidence="6 9" id="KW-0863">Zinc-finger</keyword>
<dbReference type="PROSITE" id="PS51873">
    <property type="entry name" value="TRIAD"/>
    <property type="match status" value="1"/>
</dbReference>
<dbReference type="PROSITE" id="PS00518">
    <property type="entry name" value="ZF_RING_1"/>
    <property type="match status" value="1"/>
</dbReference>
<dbReference type="EMBL" id="JWZT01002014">
    <property type="protein sequence ID" value="KII70593.1"/>
    <property type="molecule type" value="Genomic_DNA"/>
</dbReference>
<evidence type="ECO:0000256" key="10">
    <source>
        <dbReference type="SAM" id="Phobius"/>
    </source>
</evidence>
<dbReference type="PANTHER" id="PTHR11685">
    <property type="entry name" value="RBR FAMILY RING FINGER AND IBR DOMAIN-CONTAINING"/>
    <property type="match status" value="1"/>
</dbReference>
<evidence type="ECO:0000256" key="5">
    <source>
        <dbReference type="ARBA" id="ARBA00022737"/>
    </source>
</evidence>
<dbReference type="AlphaFoldDB" id="A0A0C2JMK5"/>
<dbReference type="CDD" id="cd20338">
    <property type="entry name" value="BRcat_RBR_RNF19"/>
    <property type="match status" value="1"/>
</dbReference>
<protein>
    <recommendedName>
        <fullName evidence="2">RBR-type E3 ubiquitin transferase</fullName>
        <ecNumber evidence="2">2.3.2.31</ecNumber>
    </recommendedName>
</protein>
<evidence type="ECO:0000313" key="13">
    <source>
        <dbReference type="EMBL" id="KII70593.1"/>
    </source>
</evidence>
<dbReference type="Gene3D" id="1.20.120.1750">
    <property type="match status" value="1"/>
</dbReference>
<comment type="catalytic activity">
    <reaction evidence="1">
        <text>[E2 ubiquitin-conjugating enzyme]-S-ubiquitinyl-L-cysteine + [acceptor protein]-L-lysine = [E2 ubiquitin-conjugating enzyme]-L-cysteine + [acceptor protein]-N(6)-ubiquitinyl-L-lysine.</text>
        <dbReference type="EC" id="2.3.2.31"/>
    </reaction>
</comment>
<proteinExistence type="predicted"/>
<keyword evidence="4" id="KW-0479">Metal-binding</keyword>
<evidence type="ECO:0000256" key="6">
    <source>
        <dbReference type="ARBA" id="ARBA00022771"/>
    </source>
</evidence>
<keyword evidence="5" id="KW-0677">Repeat</keyword>
<dbReference type="SMART" id="SM00647">
    <property type="entry name" value="IBR"/>
    <property type="match status" value="2"/>
</dbReference>
<dbReference type="GO" id="GO:0016567">
    <property type="term" value="P:protein ubiquitination"/>
    <property type="evidence" value="ECO:0007669"/>
    <property type="project" value="InterPro"/>
</dbReference>
<dbReference type="InterPro" id="IPR001841">
    <property type="entry name" value="Znf_RING"/>
</dbReference>
<evidence type="ECO:0000256" key="9">
    <source>
        <dbReference type="PROSITE-ProRule" id="PRU00175"/>
    </source>
</evidence>
<dbReference type="OrthoDB" id="1431934at2759"/>
<dbReference type="Pfam" id="PF01485">
    <property type="entry name" value="IBR"/>
    <property type="match status" value="1"/>
</dbReference>
<dbReference type="InterPro" id="IPR017907">
    <property type="entry name" value="Znf_RING_CS"/>
</dbReference>
<reference evidence="13 14" key="1">
    <citation type="journal article" date="2014" name="Genome Biol. Evol.">
        <title>The genome of the myxosporean Thelohanellus kitauei shows adaptations to nutrient acquisition within its fish host.</title>
        <authorList>
            <person name="Yang Y."/>
            <person name="Xiong J."/>
            <person name="Zhou Z."/>
            <person name="Huo F."/>
            <person name="Miao W."/>
            <person name="Ran C."/>
            <person name="Liu Y."/>
            <person name="Zhang J."/>
            <person name="Feng J."/>
            <person name="Wang M."/>
            <person name="Wang M."/>
            <person name="Wang L."/>
            <person name="Yao B."/>
        </authorList>
    </citation>
    <scope>NUCLEOTIDE SEQUENCE [LARGE SCALE GENOMIC DNA]</scope>
    <source>
        <strain evidence="13">Wuqing</strain>
    </source>
</reference>
<evidence type="ECO:0000259" key="12">
    <source>
        <dbReference type="PROSITE" id="PS51873"/>
    </source>
</evidence>
<dbReference type="InterPro" id="IPR013083">
    <property type="entry name" value="Znf_RING/FYVE/PHD"/>
</dbReference>
<keyword evidence="3" id="KW-0808">Transferase</keyword>
<evidence type="ECO:0000256" key="7">
    <source>
        <dbReference type="ARBA" id="ARBA00022786"/>
    </source>
</evidence>
<dbReference type="InterPro" id="IPR031127">
    <property type="entry name" value="E3_UB_ligase_RBR"/>
</dbReference>
<keyword evidence="8" id="KW-0862">Zinc</keyword>
<evidence type="ECO:0000259" key="11">
    <source>
        <dbReference type="PROSITE" id="PS50089"/>
    </source>
</evidence>
<keyword evidence="14" id="KW-1185">Reference proteome</keyword>
<feature type="transmembrane region" description="Helical" evidence="10">
    <location>
        <begin position="285"/>
        <end position="312"/>
    </location>
</feature>
<dbReference type="InterPro" id="IPR002867">
    <property type="entry name" value="IBR_dom"/>
</dbReference>
<organism evidence="13 14">
    <name type="scientific">Thelohanellus kitauei</name>
    <name type="common">Myxosporean</name>
    <dbReference type="NCBI Taxonomy" id="669202"/>
    <lineage>
        <taxon>Eukaryota</taxon>
        <taxon>Metazoa</taxon>
        <taxon>Cnidaria</taxon>
        <taxon>Myxozoa</taxon>
        <taxon>Myxosporea</taxon>
        <taxon>Bivalvulida</taxon>
        <taxon>Platysporina</taxon>
        <taxon>Myxobolidae</taxon>
        <taxon>Thelohanellus</taxon>
    </lineage>
</organism>
<gene>
    <name evidence="13" type="ORF">RF11_14556</name>
</gene>
<evidence type="ECO:0000256" key="2">
    <source>
        <dbReference type="ARBA" id="ARBA00012251"/>
    </source>
</evidence>
<feature type="domain" description="RING-type" evidence="12">
    <location>
        <begin position="48"/>
        <end position="275"/>
    </location>
</feature>
<name>A0A0C2JMK5_THEKT</name>
<dbReference type="PROSITE" id="PS50089">
    <property type="entry name" value="ZF_RING_2"/>
    <property type="match status" value="1"/>
</dbReference>
<dbReference type="InterPro" id="IPR044066">
    <property type="entry name" value="TRIAD_supradom"/>
</dbReference>
<dbReference type="Gene3D" id="3.30.40.10">
    <property type="entry name" value="Zinc/RING finger domain, C3HC4 (zinc finger)"/>
    <property type="match status" value="1"/>
</dbReference>
<evidence type="ECO:0000313" key="14">
    <source>
        <dbReference type="Proteomes" id="UP000031668"/>
    </source>
</evidence>
<comment type="caution">
    <text evidence="13">The sequence shown here is derived from an EMBL/GenBank/DDBJ whole genome shotgun (WGS) entry which is preliminary data.</text>
</comment>
<dbReference type="EC" id="2.3.2.31" evidence="2"/>
<feature type="transmembrane region" description="Helical" evidence="10">
    <location>
        <begin position="346"/>
        <end position="371"/>
    </location>
</feature>